<proteinExistence type="predicted"/>
<evidence type="ECO:0000313" key="2">
    <source>
        <dbReference type="Proteomes" id="UP000790709"/>
    </source>
</evidence>
<dbReference type="EMBL" id="MU266476">
    <property type="protein sequence ID" value="KAH7922693.1"/>
    <property type="molecule type" value="Genomic_DNA"/>
</dbReference>
<accession>A0ACB8BCX6</accession>
<comment type="caution">
    <text evidence="1">The sequence shown here is derived from an EMBL/GenBank/DDBJ whole genome shotgun (WGS) entry which is preliminary data.</text>
</comment>
<dbReference type="Proteomes" id="UP000790709">
    <property type="component" value="Unassembled WGS sequence"/>
</dbReference>
<evidence type="ECO:0000313" key="1">
    <source>
        <dbReference type="EMBL" id="KAH7922693.1"/>
    </source>
</evidence>
<gene>
    <name evidence="1" type="ORF">BV22DRAFT_641548</name>
</gene>
<name>A0ACB8BCX6_9AGAM</name>
<reference evidence="1" key="1">
    <citation type="journal article" date="2021" name="New Phytol.">
        <title>Evolutionary innovations through gain and loss of genes in the ectomycorrhizal Boletales.</title>
        <authorList>
            <person name="Wu G."/>
            <person name="Miyauchi S."/>
            <person name="Morin E."/>
            <person name="Kuo A."/>
            <person name="Drula E."/>
            <person name="Varga T."/>
            <person name="Kohler A."/>
            <person name="Feng B."/>
            <person name="Cao Y."/>
            <person name="Lipzen A."/>
            <person name="Daum C."/>
            <person name="Hundley H."/>
            <person name="Pangilinan J."/>
            <person name="Johnson J."/>
            <person name="Barry K."/>
            <person name="LaButti K."/>
            <person name="Ng V."/>
            <person name="Ahrendt S."/>
            <person name="Min B."/>
            <person name="Choi I.G."/>
            <person name="Park H."/>
            <person name="Plett J.M."/>
            <person name="Magnuson J."/>
            <person name="Spatafora J.W."/>
            <person name="Nagy L.G."/>
            <person name="Henrissat B."/>
            <person name="Grigoriev I.V."/>
            <person name="Yang Z.L."/>
            <person name="Xu J."/>
            <person name="Martin F.M."/>
        </authorList>
    </citation>
    <scope>NUCLEOTIDE SEQUENCE</scope>
    <source>
        <strain evidence="1">KUC20120723A-06</strain>
    </source>
</reference>
<keyword evidence="2" id="KW-1185">Reference proteome</keyword>
<protein>
    <submittedName>
        <fullName evidence="1">Uncharacterized protein</fullName>
    </submittedName>
</protein>
<organism evidence="1 2">
    <name type="scientific">Leucogyrophana mollusca</name>
    <dbReference type="NCBI Taxonomy" id="85980"/>
    <lineage>
        <taxon>Eukaryota</taxon>
        <taxon>Fungi</taxon>
        <taxon>Dikarya</taxon>
        <taxon>Basidiomycota</taxon>
        <taxon>Agaricomycotina</taxon>
        <taxon>Agaricomycetes</taxon>
        <taxon>Agaricomycetidae</taxon>
        <taxon>Boletales</taxon>
        <taxon>Boletales incertae sedis</taxon>
        <taxon>Leucogyrophana</taxon>
    </lineage>
</organism>
<sequence length="217" mass="23801">MTLARVRISLAGSQRCYSQVSDDRFSVACSSIDSRMQVQPARITPILMSEVWFVVISVLVSAIDSDTEDLFKFVSTRFNSGCPPKSCCPHRLPFGHVILPSHSVLDHAVVIVLLGLKLLLASYVGDSAPSISMPLRHSCWPSCLAHLSFLSKEPSDSAKLGDTLARGSGQKPWRAGAWSNHHSIPSLYCLDKLSPIHSPHRTMIHAAINFGIVRRSK</sequence>